<feature type="compositionally biased region" description="Basic and acidic residues" evidence="1">
    <location>
        <begin position="63"/>
        <end position="76"/>
    </location>
</feature>
<dbReference type="HOGENOM" id="CLU_169130_1_0_1"/>
<dbReference type="EMBL" id="KL197721">
    <property type="protein sequence ID" value="KDQ56665.1"/>
    <property type="molecule type" value="Genomic_DNA"/>
</dbReference>
<reference evidence="4" key="1">
    <citation type="journal article" date="2014" name="Proc. Natl. Acad. Sci. U.S.A.">
        <title>Extensive sampling of basidiomycete genomes demonstrates inadequacy of the white-rot/brown-rot paradigm for wood decay fungi.</title>
        <authorList>
            <person name="Riley R."/>
            <person name="Salamov A.A."/>
            <person name="Brown D.W."/>
            <person name="Nagy L.G."/>
            <person name="Floudas D."/>
            <person name="Held B.W."/>
            <person name="Levasseur A."/>
            <person name="Lombard V."/>
            <person name="Morin E."/>
            <person name="Otillar R."/>
            <person name="Lindquist E.A."/>
            <person name="Sun H."/>
            <person name="LaButti K.M."/>
            <person name="Schmutz J."/>
            <person name="Jabbour D."/>
            <person name="Luo H."/>
            <person name="Baker S.E."/>
            <person name="Pisabarro A.G."/>
            <person name="Walton J.D."/>
            <person name="Blanchette R.A."/>
            <person name="Henrissat B."/>
            <person name="Martin F."/>
            <person name="Cullen D."/>
            <person name="Hibbett D.S."/>
            <person name="Grigoriev I.V."/>
        </authorList>
    </citation>
    <scope>NUCLEOTIDE SEQUENCE [LARGE SCALE GENOMIC DNA]</scope>
    <source>
        <strain evidence="4">MUCL 33604</strain>
    </source>
</reference>
<proteinExistence type="predicted"/>
<dbReference type="AlphaFoldDB" id="A0A067PS53"/>
<feature type="region of interest" description="Disordered" evidence="1">
    <location>
        <begin position="63"/>
        <end position="98"/>
    </location>
</feature>
<evidence type="ECO:0000256" key="2">
    <source>
        <dbReference type="SAM" id="SignalP"/>
    </source>
</evidence>
<name>A0A067PS53_9AGAM</name>
<gene>
    <name evidence="3" type="ORF">JAAARDRAFT_36154</name>
</gene>
<protein>
    <submittedName>
        <fullName evidence="3">Uncharacterized protein</fullName>
    </submittedName>
</protein>
<sequence>MSAADDCCAAVCAVICLPIVASLQAFCDIRRYGSGSSCCGGPRGCCDSCVCCQEGEGGFEEEARQEAERKAKEEASRGVVEAQPAPSQTMVQECKSDA</sequence>
<keyword evidence="4" id="KW-1185">Reference proteome</keyword>
<evidence type="ECO:0000313" key="4">
    <source>
        <dbReference type="Proteomes" id="UP000027265"/>
    </source>
</evidence>
<feature type="chain" id="PRO_5001643393" evidence="2">
    <location>
        <begin position="23"/>
        <end position="98"/>
    </location>
</feature>
<keyword evidence="2" id="KW-0732">Signal</keyword>
<evidence type="ECO:0000313" key="3">
    <source>
        <dbReference type="EMBL" id="KDQ56665.1"/>
    </source>
</evidence>
<evidence type="ECO:0000256" key="1">
    <source>
        <dbReference type="SAM" id="MobiDB-lite"/>
    </source>
</evidence>
<organism evidence="3 4">
    <name type="scientific">Jaapia argillacea MUCL 33604</name>
    <dbReference type="NCBI Taxonomy" id="933084"/>
    <lineage>
        <taxon>Eukaryota</taxon>
        <taxon>Fungi</taxon>
        <taxon>Dikarya</taxon>
        <taxon>Basidiomycota</taxon>
        <taxon>Agaricomycotina</taxon>
        <taxon>Agaricomycetes</taxon>
        <taxon>Agaricomycetidae</taxon>
        <taxon>Jaapiales</taxon>
        <taxon>Jaapiaceae</taxon>
        <taxon>Jaapia</taxon>
    </lineage>
</organism>
<dbReference type="Proteomes" id="UP000027265">
    <property type="component" value="Unassembled WGS sequence"/>
</dbReference>
<dbReference type="InParanoid" id="A0A067PS53"/>
<accession>A0A067PS53</accession>
<feature type="signal peptide" evidence="2">
    <location>
        <begin position="1"/>
        <end position="22"/>
    </location>
</feature>